<sequence length="93" mass="10612">MKHFSRSPECVFYVCCGSKCKKSGGKQLYKQLKGEAKHHHLKSRVQIIKTGCTDRCKMGPIVAVMPKNEWHLQVTEEMAAGLLNEYLTPHRPK</sequence>
<protein>
    <submittedName>
        <fullName evidence="1">(2Fe-2S) ferredoxin</fullName>
    </submittedName>
</protein>
<evidence type="ECO:0000313" key="2">
    <source>
        <dbReference type="Proteomes" id="UP000190961"/>
    </source>
</evidence>
<dbReference type="AlphaFoldDB" id="A0A1T5MI36"/>
<proteinExistence type="predicted"/>
<accession>A0A1T5MI36</accession>
<dbReference type="Gene3D" id="3.40.30.10">
    <property type="entry name" value="Glutaredoxin"/>
    <property type="match status" value="1"/>
</dbReference>
<reference evidence="1 2" key="1">
    <citation type="submission" date="2017-02" db="EMBL/GenBank/DDBJ databases">
        <authorList>
            <person name="Peterson S.W."/>
        </authorList>
    </citation>
    <scope>NUCLEOTIDE SEQUENCE [LARGE SCALE GENOMIC DNA]</scope>
    <source>
        <strain evidence="1 2">DSM 25262</strain>
    </source>
</reference>
<name>A0A1T5MI36_9BACT</name>
<gene>
    <name evidence="1" type="ORF">SAMN05660236_5535</name>
</gene>
<dbReference type="STRING" id="688867.SAMN05660236_5535"/>
<dbReference type="InterPro" id="IPR036249">
    <property type="entry name" value="Thioredoxin-like_sf"/>
</dbReference>
<dbReference type="EMBL" id="FUZU01000004">
    <property type="protein sequence ID" value="SKC87862.1"/>
    <property type="molecule type" value="Genomic_DNA"/>
</dbReference>
<keyword evidence="2" id="KW-1185">Reference proteome</keyword>
<evidence type="ECO:0000313" key="1">
    <source>
        <dbReference type="EMBL" id="SKC87862.1"/>
    </source>
</evidence>
<dbReference type="CDD" id="cd02980">
    <property type="entry name" value="TRX_Fd_family"/>
    <property type="match status" value="1"/>
</dbReference>
<dbReference type="Proteomes" id="UP000190961">
    <property type="component" value="Unassembled WGS sequence"/>
</dbReference>
<dbReference type="SUPFAM" id="SSF52833">
    <property type="entry name" value="Thioredoxin-like"/>
    <property type="match status" value="1"/>
</dbReference>
<organism evidence="1 2">
    <name type="scientific">Ohtaekwangia koreensis</name>
    <dbReference type="NCBI Taxonomy" id="688867"/>
    <lineage>
        <taxon>Bacteria</taxon>
        <taxon>Pseudomonadati</taxon>
        <taxon>Bacteroidota</taxon>
        <taxon>Cytophagia</taxon>
        <taxon>Cytophagales</taxon>
        <taxon>Fulvivirgaceae</taxon>
        <taxon>Ohtaekwangia</taxon>
    </lineage>
</organism>